<sequence length="1175" mass="133925">MVADLRYFNSLEHEVDTLKSQLETQKTQFLNEIDRLSREYYYVDRMNAILGVYTDLDEVTNLQCDYLETVEKCERLEKELSKSRTMSKSFEALQKHAINLELDLQQCKEKIKMTNLSKKTRIAISELKKLIGKMKGKLVETKFEKSSVIRQPNAFKSQRQSILGKPAIFSDYLAKTDFSKSKPVTTQNVSHDFSKPVTAQILPQNVLPIFKNTNVIAPGMYKVHTKPNQTRTPQLPQDISKTNKRVSFSTRVISTTSVSRPQLKSNQMEDKVMSNNSQGKTQEVEDHRRNFKFSNSKTSVTACNNSLNAKTSNVNFVCVTCGKCVLNDNHDLYVLHYINGMSSRTSQPIVVPISTREPKHNVNQSVATSSKKTIAIDSTVKKSRHITRKLYEQVSKTCSWWYPKYTPPRYNWKHKYQIGNVNPNVSMPLGNASRTANILEHKTPTCSTVSNTPLSSNSFAARRDNSIHHRLWFGNDQIAQILGYGDQVQGTITIKRVYYVEGLNHNLLFVGQFCDADLEVAFRKSTCYICDLKGNDLLIGSRGTYLYSITLQDSTSPNPICLMAKATSSQAWLWHRRLSHLNFDTINLLSKNNIVNGLPKLKFVKDHLCSSCELGKAKRKSFHTKTTPSSKRRLQLLHMDLCGPMRVESINGKKYVLVIVDDYSRYTWTHFLRSKDETPGVLIDFLTLVQRGLHAQVTTVRTDKGTEFLNKTLHAYFAKEGIRHETSTARTPEQNGVVERRNRTLVEAARTMLSAAKVPLFFWAEAIATACFTQNRSLVIPRHEKTPYHIINARKPSVKFFHIFGSLCYIVRDGENLDKMKEKGDACIFVGYSTQSKAYRVFNKRTRMIVETIHVNFDELPQMASDHVSSDPGPQCSTTVLEQDSLSPGPQSQENVPQVAETSSVAHAADNPAKRQTNITQLIFSTTNVADYYLIEPFIQTITLLSTSVTAPENITLAETILEMHNLRTMTLSTSSVHVRTESARNDARCVFVRPHVSQPTKEHQKAMADSAWIESIAGELYQHDEENYYHSPTNLVLWLRDMLKRKELILKSHLHQLLGWKLYGCSLRDVYVNQPDGFVDPYYPDKVYHLKKALYGLKQAPRAWLNETLQLLVSEGFSKDSPTKHIDVRYHFIKEQVEKGIVELFFVGTEYQLAYLFTKALSKDSLSILSVTWV</sequence>
<dbReference type="InterPro" id="IPR001584">
    <property type="entry name" value="Integrase_cat-core"/>
</dbReference>
<feature type="domain" description="Integrase catalytic" evidence="5">
    <location>
        <begin position="624"/>
        <end position="795"/>
    </location>
</feature>
<keyword evidence="1" id="KW-0479">Metal-binding</keyword>
<keyword evidence="3" id="KW-0175">Coiled coil</keyword>
<evidence type="ECO:0000256" key="1">
    <source>
        <dbReference type="ARBA" id="ARBA00022723"/>
    </source>
</evidence>
<dbReference type="Pfam" id="PF25597">
    <property type="entry name" value="SH3_retrovirus"/>
    <property type="match status" value="1"/>
</dbReference>
<organism evidence="6 7">
    <name type="scientific">Tanacetum coccineum</name>
    <dbReference type="NCBI Taxonomy" id="301880"/>
    <lineage>
        <taxon>Eukaryota</taxon>
        <taxon>Viridiplantae</taxon>
        <taxon>Streptophyta</taxon>
        <taxon>Embryophyta</taxon>
        <taxon>Tracheophyta</taxon>
        <taxon>Spermatophyta</taxon>
        <taxon>Magnoliopsida</taxon>
        <taxon>eudicotyledons</taxon>
        <taxon>Gunneridae</taxon>
        <taxon>Pentapetalae</taxon>
        <taxon>asterids</taxon>
        <taxon>campanulids</taxon>
        <taxon>Asterales</taxon>
        <taxon>Asteraceae</taxon>
        <taxon>Asteroideae</taxon>
        <taxon>Anthemideae</taxon>
        <taxon>Anthemidinae</taxon>
        <taxon>Tanacetum</taxon>
    </lineage>
</organism>
<keyword evidence="7" id="KW-1185">Reference proteome</keyword>
<gene>
    <name evidence="6" type="ORF">Tco_1043513</name>
</gene>
<reference evidence="6" key="1">
    <citation type="journal article" date="2022" name="Int. J. Mol. Sci.">
        <title>Draft Genome of Tanacetum Coccineum: Genomic Comparison of Closely Related Tanacetum-Family Plants.</title>
        <authorList>
            <person name="Yamashiro T."/>
            <person name="Shiraishi A."/>
            <person name="Nakayama K."/>
            <person name="Satake H."/>
        </authorList>
    </citation>
    <scope>NUCLEOTIDE SEQUENCE</scope>
</reference>
<dbReference type="Pfam" id="PF00665">
    <property type="entry name" value="rve"/>
    <property type="match status" value="1"/>
</dbReference>
<dbReference type="Proteomes" id="UP001151760">
    <property type="component" value="Unassembled WGS sequence"/>
</dbReference>
<evidence type="ECO:0000313" key="6">
    <source>
        <dbReference type="EMBL" id="GJT76788.1"/>
    </source>
</evidence>
<evidence type="ECO:0000256" key="4">
    <source>
        <dbReference type="SAM" id="MobiDB-lite"/>
    </source>
</evidence>
<accession>A0ABQ5GMP0</accession>
<evidence type="ECO:0000259" key="5">
    <source>
        <dbReference type="PROSITE" id="PS50994"/>
    </source>
</evidence>
<dbReference type="PROSITE" id="PS50994">
    <property type="entry name" value="INTEGRASE"/>
    <property type="match status" value="1"/>
</dbReference>
<dbReference type="InterPro" id="IPR057670">
    <property type="entry name" value="SH3_retrovirus"/>
</dbReference>
<evidence type="ECO:0000256" key="2">
    <source>
        <dbReference type="ARBA" id="ARBA00022801"/>
    </source>
</evidence>
<dbReference type="PANTHER" id="PTHR42648:SF18">
    <property type="entry name" value="RETROTRANSPOSON, UNCLASSIFIED-LIKE PROTEIN"/>
    <property type="match status" value="1"/>
</dbReference>
<dbReference type="Pfam" id="PF13976">
    <property type="entry name" value="gag_pre-integrs"/>
    <property type="match status" value="1"/>
</dbReference>
<dbReference type="InterPro" id="IPR012337">
    <property type="entry name" value="RNaseH-like_sf"/>
</dbReference>
<feature type="region of interest" description="Disordered" evidence="4">
    <location>
        <begin position="866"/>
        <end position="896"/>
    </location>
</feature>
<dbReference type="Gene3D" id="3.30.420.10">
    <property type="entry name" value="Ribonuclease H-like superfamily/Ribonuclease H"/>
    <property type="match status" value="1"/>
</dbReference>
<evidence type="ECO:0000256" key="3">
    <source>
        <dbReference type="SAM" id="Coils"/>
    </source>
</evidence>
<feature type="compositionally biased region" description="Polar residues" evidence="4">
    <location>
        <begin position="875"/>
        <end position="896"/>
    </location>
</feature>
<reference evidence="6" key="2">
    <citation type="submission" date="2022-01" db="EMBL/GenBank/DDBJ databases">
        <authorList>
            <person name="Yamashiro T."/>
            <person name="Shiraishi A."/>
            <person name="Satake H."/>
            <person name="Nakayama K."/>
        </authorList>
    </citation>
    <scope>NUCLEOTIDE SEQUENCE</scope>
</reference>
<dbReference type="InterPro" id="IPR039537">
    <property type="entry name" value="Retrotran_Ty1/copia-like"/>
</dbReference>
<dbReference type="PANTHER" id="PTHR42648">
    <property type="entry name" value="TRANSPOSASE, PUTATIVE-RELATED"/>
    <property type="match status" value="1"/>
</dbReference>
<proteinExistence type="predicted"/>
<dbReference type="InterPro" id="IPR025724">
    <property type="entry name" value="GAG-pre-integrase_dom"/>
</dbReference>
<comment type="caution">
    <text evidence="6">The sequence shown here is derived from an EMBL/GenBank/DDBJ whole genome shotgun (WGS) entry which is preliminary data.</text>
</comment>
<dbReference type="InterPro" id="IPR036397">
    <property type="entry name" value="RNaseH_sf"/>
</dbReference>
<protein>
    <submittedName>
        <fullName evidence="6">Retrovirus-related pol polyprotein from transposon TNT 1-94</fullName>
    </submittedName>
</protein>
<dbReference type="Pfam" id="PF07727">
    <property type="entry name" value="RVT_2"/>
    <property type="match status" value="1"/>
</dbReference>
<evidence type="ECO:0000313" key="7">
    <source>
        <dbReference type="Proteomes" id="UP001151760"/>
    </source>
</evidence>
<dbReference type="InterPro" id="IPR013103">
    <property type="entry name" value="RVT_2"/>
</dbReference>
<keyword evidence="2" id="KW-0378">Hydrolase</keyword>
<name>A0ABQ5GMP0_9ASTR</name>
<feature type="coiled-coil region" evidence="3">
    <location>
        <begin position="8"/>
        <end position="110"/>
    </location>
</feature>
<feature type="region of interest" description="Disordered" evidence="4">
    <location>
        <begin position="264"/>
        <end position="285"/>
    </location>
</feature>
<dbReference type="EMBL" id="BQNB010018655">
    <property type="protein sequence ID" value="GJT76788.1"/>
    <property type="molecule type" value="Genomic_DNA"/>
</dbReference>
<dbReference type="SUPFAM" id="SSF53098">
    <property type="entry name" value="Ribonuclease H-like"/>
    <property type="match status" value="1"/>
</dbReference>